<name>A0A9N8HAK3_9STRA</name>
<feature type="domain" description="BTB" evidence="4">
    <location>
        <begin position="353"/>
        <end position="436"/>
    </location>
</feature>
<dbReference type="InterPro" id="IPR051568">
    <property type="entry name" value="LZTR1/Attractin"/>
</dbReference>
<dbReference type="Gene3D" id="3.30.710.10">
    <property type="entry name" value="Potassium Channel Kv1.1, Chain A"/>
    <property type="match status" value="1"/>
</dbReference>
<dbReference type="SMART" id="SM00225">
    <property type="entry name" value="BTB"/>
    <property type="match status" value="1"/>
</dbReference>
<dbReference type="Pfam" id="PF00651">
    <property type="entry name" value="BTB"/>
    <property type="match status" value="1"/>
</dbReference>
<feature type="region of interest" description="Disordered" evidence="3">
    <location>
        <begin position="108"/>
        <end position="136"/>
    </location>
</feature>
<dbReference type="SUPFAM" id="SSF50965">
    <property type="entry name" value="Galactose oxidase, central domain"/>
    <property type="match status" value="1"/>
</dbReference>
<dbReference type="Gene3D" id="2.120.10.80">
    <property type="entry name" value="Kelch-type beta propeller"/>
    <property type="match status" value="2"/>
</dbReference>
<protein>
    <submittedName>
        <fullName evidence="5">RCC1 and BTB domain-containing protein 2</fullName>
    </submittedName>
</protein>
<dbReference type="GO" id="GO:0005794">
    <property type="term" value="C:Golgi apparatus"/>
    <property type="evidence" value="ECO:0007669"/>
    <property type="project" value="TreeGrafter"/>
</dbReference>
<dbReference type="InterPro" id="IPR015915">
    <property type="entry name" value="Kelch-typ_b-propeller"/>
</dbReference>
<evidence type="ECO:0000313" key="6">
    <source>
        <dbReference type="Proteomes" id="UP001153069"/>
    </source>
</evidence>
<dbReference type="OrthoDB" id="10251809at2759"/>
<gene>
    <name evidence="5" type="ORF">SEMRO_245_G097380.1</name>
</gene>
<reference evidence="5" key="1">
    <citation type="submission" date="2020-06" db="EMBL/GenBank/DDBJ databases">
        <authorList>
            <consortium name="Plant Systems Biology data submission"/>
        </authorList>
    </citation>
    <scope>NUCLEOTIDE SEQUENCE</scope>
    <source>
        <strain evidence="5">D6</strain>
    </source>
</reference>
<evidence type="ECO:0000259" key="4">
    <source>
        <dbReference type="PROSITE" id="PS50097"/>
    </source>
</evidence>
<keyword evidence="1" id="KW-0880">Kelch repeat</keyword>
<feature type="region of interest" description="Disordered" evidence="3">
    <location>
        <begin position="530"/>
        <end position="549"/>
    </location>
</feature>
<keyword evidence="2" id="KW-0677">Repeat</keyword>
<dbReference type="InterPro" id="IPR000210">
    <property type="entry name" value="BTB/POZ_dom"/>
</dbReference>
<dbReference type="PANTHER" id="PTHR46376:SF1">
    <property type="entry name" value="LEUCINE-ZIPPER-LIKE TRANSCRIPTIONAL REGULATOR 1"/>
    <property type="match status" value="1"/>
</dbReference>
<organism evidence="5 6">
    <name type="scientific">Seminavis robusta</name>
    <dbReference type="NCBI Taxonomy" id="568900"/>
    <lineage>
        <taxon>Eukaryota</taxon>
        <taxon>Sar</taxon>
        <taxon>Stramenopiles</taxon>
        <taxon>Ochrophyta</taxon>
        <taxon>Bacillariophyta</taxon>
        <taxon>Bacillariophyceae</taxon>
        <taxon>Bacillariophycidae</taxon>
        <taxon>Naviculales</taxon>
        <taxon>Naviculaceae</taxon>
        <taxon>Seminavis</taxon>
    </lineage>
</organism>
<dbReference type="SUPFAM" id="SSF54695">
    <property type="entry name" value="POZ domain"/>
    <property type="match status" value="1"/>
</dbReference>
<keyword evidence="6" id="KW-1185">Reference proteome</keyword>
<dbReference type="Pfam" id="PF01344">
    <property type="entry name" value="Kelch_1"/>
    <property type="match status" value="1"/>
</dbReference>
<evidence type="ECO:0000313" key="5">
    <source>
        <dbReference type="EMBL" id="CAB9505827.1"/>
    </source>
</evidence>
<dbReference type="CDD" id="cd14733">
    <property type="entry name" value="BACK"/>
    <property type="match status" value="1"/>
</dbReference>
<dbReference type="PANTHER" id="PTHR46376">
    <property type="entry name" value="LEUCINE-ZIPPER-LIKE TRANSCRIPTIONAL REGULATOR 1"/>
    <property type="match status" value="1"/>
</dbReference>
<dbReference type="InterPro" id="IPR011333">
    <property type="entry name" value="SKP1/BTB/POZ_sf"/>
</dbReference>
<dbReference type="InterPro" id="IPR006652">
    <property type="entry name" value="Kelch_1"/>
</dbReference>
<proteinExistence type="predicted"/>
<accession>A0A9N8HAK3</accession>
<dbReference type="SUPFAM" id="SSF117281">
    <property type="entry name" value="Kelch motif"/>
    <property type="match status" value="1"/>
</dbReference>
<evidence type="ECO:0000256" key="3">
    <source>
        <dbReference type="SAM" id="MobiDB-lite"/>
    </source>
</evidence>
<evidence type="ECO:0000256" key="1">
    <source>
        <dbReference type="ARBA" id="ARBA00022441"/>
    </source>
</evidence>
<dbReference type="Proteomes" id="UP001153069">
    <property type="component" value="Unassembled WGS sequence"/>
</dbReference>
<dbReference type="PROSITE" id="PS50097">
    <property type="entry name" value="BTB"/>
    <property type="match status" value="1"/>
</dbReference>
<dbReference type="Pfam" id="PF24681">
    <property type="entry name" value="Kelch_KLHDC2_KLHL20_DRC7"/>
    <property type="match status" value="2"/>
</dbReference>
<dbReference type="AlphaFoldDB" id="A0A9N8HAK3"/>
<dbReference type="EMBL" id="CAICTM010000244">
    <property type="protein sequence ID" value="CAB9505827.1"/>
    <property type="molecule type" value="Genomic_DNA"/>
</dbReference>
<dbReference type="InterPro" id="IPR011043">
    <property type="entry name" value="Gal_Oxase/kelch_b-propeller"/>
</dbReference>
<evidence type="ECO:0000256" key="2">
    <source>
        <dbReference type="ARBA" id="ARBA00022737"/>
    </source>
</evidence>
<sequence length="549" mass="61350">MRRRPDELSSAVFSVLLPNDILTLWFGGYGGGTGRLDDFWSFDFESRIWEEVQVESVEKPGCRENNGVVISDSSDSIYLFGGYDGGNWLNDLWKFDIESKRWTCIQGSSDAGPADEASSLAVEESGHGQAAPIQARQVRGKVPSRRFGYVSVVHAGRLILWGGFDGTQWLNCMHEFSFATKTWREIQPSGLIPSVRSCPAWAKDDTHVYIHGGYDGVERKSCFFACDLSTYCWTQMPSYGTCPSARYFHSCCLYDNKYFVYGGYSGNERLADMHCYDFVTNHWTEVDCTNGDAPSGRSSLVCQVHESVVYIFGGYNGTSVLNDFHRFRLKPVGLPPPSLVSDFRRLINNAELADVSFVVEGKVVHAHRAVLACRSEYFRVMLLTGGMKESQMTDGTTVGSNNDARQNSPIHLQDVSYSVFLQVLEFLYTDTVARVSLDTGIHLMIASEHFMLDRLKSLCEDAIRRDLDLDNCIDILVASHRHRAGNLKEIALEFIMQNLGNATIQNGLSSLKPEAELLVEILQRTTALFVPPTPQSPTGDRPNALDDHI</sequence>
<dbReference type="SMART" id="SM00612">
    <property type="entry name" value="Kelch"/>
    <property type="match status" value="3"/>
</dbReference>
<dbReference type="Gene3D" id="1.25.40.420">
    <property type="match status" value="1"/>
</dbReference>
<comment type="caution">
    <text evidence="5">The sequence shown here is derived from an EMBL/GenBank/DDBJ whole genome shotgun (WGS) entry which is preliminary data.</text>
</comment>